<keyword evidence="3" id="KW-1185">Reference proteome</keyword>
<reference evidence="2 3" key="1">
    <citation type="submission" date="2020-06" db="EMBL/GenBank/DDBJ databases">
        <authorList>
            <person name="Kang J."/>
        </authorList>
    </citation>
    <scope>NUCLEOTIDE SEQUENCE [LARGE SCALE GENOMIC DNA]</scope>
    <source>
        <strain evidence="2 3">DCY120</strain>
    </source>
</reference>
<gene>
    <name evidence="2" type="ORF">HU830_05400</name>
</gene>
<proteinExistence type="predicted"/>
<accession>A0A850RBA3</accession>
<evidence type="ECO:0000256" key="1">
    <source>
        <dbReference type="SAM" id="Phobius"/>
    </source>
</evidence>
<keyword evidence="1" id="KW-0812">Transmembrane</keyword>
<feature type="transmembrane region" description="Helical" evidence="1">
    <location>
        <begin position="108"/>
        <end position="126"/>
    </location>
</feature>
<comment type="caution">
    <text evidence="2">The sequence shown here is derived from an EMBL/GenBank/DDBJ whole genome shotgun (WGS) entry which is preliminary data.</text>
</comment>
<dbReference type="Proteomes" id="UP000563523">
    <property type="component" value="Unassembled WGS sequence"/>
</dbReference>
<feature type="transmembrane region" description="Helical" evidence="1">
    <location>
        <begin position="138"/>
        <end position="157"/>
    </location>
</feature>
<keyword evidence="1" id="KW-0472">Membrane</keyword>
<sequence>MKFFKRVLLSEATYSLIIFMGVVFSAISIYMLIDQGQFLQNIRTIPPGNVNWIAIFLNNLVVASIIIVSGVLHQKFPYVTIAIVAIRFVVPLLISIATYSWVSIVTQLMPFCWLEILAYCLAASIGTKLKKIKDIQKLILVVCACLTLLLLICGALVETMVINHEN</sequence>
<dbReference type="RefSeq" id="WP_176942759.1">
    <property type="nucleotide sequence ID" value="NZ_JABZEC010000004.1"/>
</dbReference>
<evidence type="ECO:0000313" key="2">
    <source>
        <dbReference type="EMBL" id="NVY96596.1"/>
    </source>
</evidence>
<keyword evidence="1" id="KW-1133">Transmembrane helix</keyword>
<organism evidence="2 3">
    <name type="scientific">Bombilactobacillus apium</name>
    <dbReference type="NCBI Taxonomy" id="2675299"/>
    <lineage>
        <taxon>Bacteria</taxon>
        <taxon>Bacillati</taxon>
        <taxon>Bacillota</taxon>
        <taxon>Bacilli</taxon>
        <taxon>Lactobacillales</taxon>
        <taxon>Lactobacillaceae</taxon>
        <taxon>Bombilactobacillus</taxon>
    </lineage>
</organism>
<feature type="transmembrane region" description="Helical" evidence="1">
    <location>
        <begin position="53"/>
        <end position="72"/>
    </location>
</feature>
<dbReference type="AlphaFoldDB" id="A0A850RBA3"/>
<feature type="transmembrane region" description="Helical" evidence="1">
    <location>
        <begin position="12"/>
        <end position="33"/>
    </location>
</feature>
<protein>
    <submittedName>
        <fullName evidence="2">Stage II sporulation protein M</fullName>
    </submittedName>
</protein>
<name>A0A850RBA3_9LACO</name>
<evidence type="ECO:0000313" key="3">
    <source>
        <dbReference type="Proteomes" id="UP000563523"/>
    </source>
</evidence>
<feature type="transmembrane region" description="Helical" evidence="1">
    <location>
        <begin position="79"/>
        <end position="102"/>
    </location>
</feature>
<dbReference type="EMBL" id="JABZEC010000004">
    <property type="protein sequence ID" value="NVY96596.1"/>
    <property type="molecule type" value="Genomic_DNA"/>
</dbReference>